<feature type="region of interest" description="Disordered" evidence="1">
    <location>
        <begin position="1"/>
        <end position="43"/>
    </location>
</feature>
<sequence length="95" mass="11513">MSRRRNVRDQKRGTRYDTEEKSRQIRLPKENEEGHRQTSNSNMIVVTGRGCGWSDRRVEIPVSYRTGLQIMERRRALIRIRIHRYPTVFFLPNLW</sequence>
<name>A0A921Q7K3_SORBI</name>
<proteinExistence type="predicted"/>
<evidence type="ECO:0000313" key="2">
    <source>
        <dbReference type="EMBL" id="KAG0515617.1"/>
    </source>
</evidence>
<accession>A0A921Q7K3</accession>
<reference evidence="2" key="2">
    <citation type="submission" date="2020-10" db="EMBL/GenBank/DDBJ databases">
        <authorList>
            <person name="Cooper E.A."/>
            <person name="Brenton Z.W."/>
            <person name="Flinn B.S."/>
            <person name="Jenkins J."/>
            <person name="Shu S."/>
            <person name="Flowers D."/>
            <person name="Luo F."/>
            <person name="Wang Y."/>
            <person name="Xia P."/>
            <person name="Barry K."/>
            <person name="Daum C."/>
            <person name="Lipzen A."/>
            <person name="Yoshinaga Y."/>
            <person name="Schmutz J."/>
            <person name="Saski C."/>
            <person name="Vermerris W."/>
            <person name="Kresovich S."/>
        </authorList>
    </citation>
    <scope>NUCLEOTIDE SEQUENCE</scope>
</reference>
<protein>
    <submittedName>
        <fullName evidence="2">Uncharacterized protein</fullName>
    </submittedName>
</protein>
<organism evidence="2 3">
    <name type="scientific">Sorghum bicolor</name>
    <name type="common">Sorghum</name>
    <name type="synonym">Sorghum vulgare</name>
    <dbReference type="NCBI Taxonomy" id="4558"/>
    <lineage>
        <taxon>Eukaryota</taxon>
        <taxon>Viridiplantae</taxon>
        <taxon>Streptophyta</taxon>
        <taxon>Embryophyta</taxon>
        <taxon>Tracheophyta</taxon>
        <taxon>Spermatophyta</taxon>
        <taxon>Magnoliopsida</taxon>
        <taxon>Liliopsida</taxon>
        <taxon>Poales</taxon>
        <taxon>Poaceae</taxon>
        <taxon>PACMAD clade</taxon>
        <taxon>Panicoideae</taxon>
        <taxon>Andropogonodae</taxon>
        <taxon>Andropogoneae</taxon>
        <taxon>Sorghinae</taxon>
        <taxon>Sorghum</taxon>
    </lineage>
</organism>
<dbReference type="AlphaFoldDB" id="A0A921Q7K3"/>
<feature type="compositionally biased region" description="Basic and acidic residues" evidence="1">
    <location>
        <begin position="7"/>
        <end position="36"/>
    </location>
</feature>
<reference evidence="2" key="1">
    <citation type="journal article" date="2019" name="BMC Genomics">
        <title>A new reference genome for Sorghum bicolor reveals high levels of sequence similarity between sweet and grain genotypes: implications for the genetics of sugar metabolism.</title>
        <authorList>
            <person name="Cooper E.A."/>
            <person name="Brenton Z.W."/>
            <person name="Flinn B.S."/>
            <person name="Jenkins J."/>
            <person name="Shu S."/>
            <person name="Flowers D."/>
            <person name="Luo F."/>
            <person name="Wang Y."/>
            <person name="Xia P."/>
            <person name="Barry K."/>
            <person name="Daum C."/>
            <person name="Lipzen A."/>
            <person name="Yoshinaga Y."/>
            <person name="Schmutz J."/>
            <person name="Saski C."/>
            <person name="Vermerris W."/>
            <person name="Kresovich S."/>
        </authorList>
    </citation>
    <scope>NUCLEOTIDE SEQUENCE</scope>
</reference>
<gene>
    <name evidence="2" type="ORF">BDA96_10G293800</name>
</gene>
<dbReference type="Proteomes" id="UP000807115">
    <property type="component" value="Chromosome 10"/>
</dbReference>
<dbReference type="EMBL" id="CM027689">
    <property type="protein sequence ID" value="KAG0515617.1"/>
    <property type="molecule type" value="Genomic_DNA"/>
</dbReference>
<evidence type="ECO:0000256" key="1">
    <source>
        <dbReference type="SAM" id="MobiDB-lite"/>
    </source>
</evidence>
<evidence type="ECO:0000313" key="3">
    <source>
        <dbReference type="Proteomes" id="UP000807115"/>
    </source>
</evidence>
<comment type="caution">
    <text evidence="2">The sequence shown here is derived from an EMBL/GenBank/DDBJ whole genome shotgun (WGS) entry which is preliminary data.</text>
</comment>